<dbReference type="EC" id="3.6.4.12" evidence="2"/>
<dbReference type="InterPro" id="IPR044876">
    <property type="entry name" value="HRDC_dom_sf"/>
</dbReference>
<dbReference type="InterPro" id="IPR010997">
    <property type="entry name" value="HRDC-like_sf"/>
</dbReference>
<dbReference type="RefSeq" id="WP_190240433.1">
    <property type="nucleotide sequence ID" value="NZ_QFGA01000002.1"/>
</dbReference>
<dbReference type="GO" id="GO:0016787">
    <property type="term" value="F:hydrolase activity"/>
    <property type="evidence" value="ECO:0007669"/>
    <property type="project" value="UniProtKB-KW"/>
</dbReference>
<dbReference type="GO" id="GO:0000166">
    <property type="term" value="F:nucleotide binding"/>
    <property type="evidence" value="ECO:0007669"/>
    <property type="project" value="InterPro"/>
</dbReference>
<gene>
    <name evidence="2" type="primary">uvrD2</name>
    <name evidence="2" type="ORF">Psch_02399</name>
</gene>
<keyword evidence="3" id="KW-1185">Reference proteome</keyword>
<keyword evidence="2" id="KW-0067">ATP-binding</keyword>
<dbReference type="GO" id="GO:0003676">
    <property type="term" value="F:nucleic acid binding"/>
    <property type="evidence" value="ECO:0007669"/>
    <property type="project" value="InterPro"/>
</dbReference>
<protein>
    <submittedName>
        <fullName evidence="2">ATP-dependent DNA helicase UvrD2</fullName>
        <ecNumber evidence="2">3.6.4.12</ecNumber>
    </submittedName>
</protein>
<keyword evidence="2" id="KW-0347">Helicase</keyword>
<dbReference type="Pfam" id="PF00570">
    <property type="entry name" value="HRDC"/>
    <property type="match status" value="1"/>
</dbReference>
<accession>A0A4Y7R8R6</accession>
<name>A0A4Y7R8R6_9FIRM</name>
<dbReference type="PROSITE" id="PS50967">
    <property type="entry name" value="HRDC"/>
    <property type="match status" value="1"/>
</dbReference>
<comment type="caution">
    <text evidence="2">The sequence shown here is derived from an EMBL/GenBank/DDBJ whole genome shotgun (WGS) entry which is preliminary data.</text>
</comment>
<organism evidence="2 3">
    <name type="scientific">Pelotomaculum schinkii</name>
    <dbReference type="NCBI Taxonomy" id="78350"/>
    <lineage>
        <taxon>Bacteria</taxon>
        <taxon>Bacillati</taxon>
        <taxon>Bacillota</taxon>
        <taxon>Clostridia</taxon>
        <taxon>Eubacteriales</taxon>
        <taxon>Desulfotomaculaceae</taxon>
        <taxon>Pelotomaculum</taxon>
    </lineage>
</organism>
<dbReference type="EMBL" id="QFGA01000002">
    <property type="protein sequence ID" value="TEB05358.1"/>
    <property type="molecule type" value="Genomic_DNA"/>
</dbReference>
<evidence type="ECO:0000259" key="1">
    <source>
        <dbReference type="PROSITE" id="PS50967"/>
    </source>
</evidence>
<proteinExistence type="predicted"/>
<sequence>MKQGGLSTPCSNLEPYAHFNTFCACAKEEVIISKNGKEDLVRELKRFRLIKSREESIAVYLIFNKEEMDALITAYPTSEDELLKEKGFGKIKVGKYGKDILEIFKE</sequence>
<dbReference type="Gene3D" id="1.10.150.80">
    <property type="entry name" value="HRDC domain"/>
    <property type="match status" value="1"/>
</dbReference>
<feature type="domain" description="HRDC" evidence="1">
    <location>
        <begin position="34"/>
        <end position="106"/>
    </location>
</feature>
<reference evidence="2 3" key="1">
    <citation type="journal article" date="2018" name="Environ. Microbiol.">
        <title>Novel energy conservation strategies and behaviour of Pelotomaculum schinkii driving syntrophic propionate catabolism.</title>
        <authorList>
            <person name="Hidalgo-Ahumada C.A.P."/>
            <person name="Nobu M.K."/>
            <person name="Narihiro T."/>
            <person name="Tamaki H."/>
            <person name="Liu W.T."/>
            <person name="Kamagata Y."/>
            <person name="Stams A.J.M."/>
            <person name="Imachi H."/>
            <person name="Sousa D.Z."/>
        </authorList>
    </citation>
    <scope>NUCLEOTIDE SEQUENCE [LARGE SCALE GENOMIC DNA]</scope>
    <source>
        <strain evidence="2 3">HH</strain>
    </source>
</reference>
<dbReference type="InterPro" id="IPR002121">
    <property type="entry name" value="HRDC_dom"/>
</dbReference>
<dbReference type="GO" id="GO:0003678">
    <property type="term" value="F:DNA helicase activity"/>
    <property type="evidence" value="ECO:0007669"/>
    <property type="project" value="UniProtKB-EC"/>
</dbReference>
<dbReference type="Proteomes" id="UP000298324">
    <property type="component" value="Unassembled WGS sequence"/>
</dbReference>
<keyword evidence="2" id="KW-0547">Nucleotide-binding</keyword>
<evidence type="ECO:0000313" key="2">
    <source>
        <dbReference type="EMBL" id="TEB05358.1"/>
    </source>
</evidence>
<evidence type="ECO:0000313" key="3">
    <source>
        <dbReference type="Proteomes" id="UP000298324"/>
    </source>
</evidence>
<dbReference type="SUPFAM" id="SSF47819">
    <property type="entry name" value="HRDC-like"/>
    <property type="match status" value="1"/>
</dbReference>
<dbReference type="AlphaFoldDB" id="A0A4Y7R8R6"/>
<keyword evidence="2" id="KW-0378">Hydrolase</keyword>
<dbReference type="PROSITE" id="PS51257">
    <property type="entry name" value="PROKAR_LIPOPROTEIN"/>
    <property type="match status" value="1"/>
</dbReference>